<keyword evidence="1" id="KW-0472">Membrane</keyword>
<dbReference type="AlphaFoldDB" id="A0A8H8CF26"/>
<proteinExistence type="predicted"/>
<organism evidence="3">
    <name type="scientific">Psilocybe cubensis</name>
    <name type="common">Psychedelic mushroom</name>
    <name type="synonym">Stropharia cubensis</name>
    <dbReference type="NCBI Taxonomy" id="181762"/>
    <lineage>
        <taxon>Eukaryota</taxon>
        <taxon>Fungi</taxon>
        <taxon>Dikarya</taxon>
        <taxon>Basidiomycota</taxon>
        <taxon>Agaricomycotina</taxon>
        <taxon>Agaricomycetes</taxon>
        <taxon>Agaricomycetidae</taxon>
        <taxon>Agaricales</taxon>
        <taxon>Agaricineae</taxon>
        <taxon>Strophariaceae</taxon>
        <taxon>Psilocybe</taxon>
    </lineage>
</organism>
<protein>
    <submittedName>
        <fullName evidence="3">Uncharacterized protein</fullName>
    </submittedName>
</protein>
<feature type="transmembrane region" description="Helical" evidence="1">
    <location>
        <begin position="110"/>
        <end position="129"/>
    </location>
</feature>
<feature type="transmembrane region" description="Helical" evidence="1">
    <location>
        <begin position="83"/>
        <end position="104"/>
    </location>
</feature>
<feature type="transmembrane region" description="Helical" evidence="1">
    <location>
        <begin position="45"/>
        <end position="67"/>
    </location>
</feature>
<evidence type="ECO:0000313" key="3">
    <source>
        <dbReference type="EMBL" id="KAG5162544.1"/>
    </source>
</evidence>
<dbReference type="EMBL" id="JAFIQS010000018">
    <property type="protein sequence ID" value="KAG5162544.1"/>
    <property type="molecule type" value="Genomic_DNA"/>
</dbReference>
<evidence type="ECO:0000256" key="2">
    <source>
        <dbReference type="SAM" id="SignalP"/>
    </source>
</evidence>
<gene>
    <name evidence="3" type="ORF">JR316_012429</name>
</gene>
<keyword evidence="1" id="KW-1133">Transmembrane helix</keyword>
<name>A0A8H8CF26_PSICU</name>
<keyword evidence="2" id="KW-0732">Signal</keyword>
<comment type="caution">
    <text evidence="3">The sequence shown here is derived from an EMBL/GenBank/DDBJ whole genome shotgun (WGS) entry which is preliminary data.</text>
</comment>
<evidence type="ECO:0000256" key="1">
    <source>
        <dbReference type="SAM" id="Phobius"/>
    </source>
</evidence>
<sequence>MAIALGSILVIECIVVGIAIAAPTTTTSEQSPNSENGPCGARSGPFVWDVVYWTVPLFYDALTVVFWRDEMTNQMLDIIWRDGFLYFLAIFSMNFVNVIIFLGASAEIRVVNLPATIMLEIILSCRLVLNLRDTHDQSMRTADQQKTSGTIVEPVKTPKWSPSTISTPIQSRTPDVFRNDQHSEYVSARYSEPANRV</sequence>
<keyword evidence="1" id="KW-0812">Transmembrane</keyword>
<feature type="signal peptide" evidence="2">
    <location>
        <begin position="1"/>
        <end position="21"/>
    </location>
</feature>
<reference evidence="3" key="1">
    <citation type="submission" date="2021-02" db="EMBL/GenBank/DDBJ databases">
        <title>Psilocybe cubensis genome.</title>
        <authorList>
            <person name="Mckernan K.J."/>
            <person name="Crawford S."/>
            <person name="Trippe A."/>
            <person name="Kane L.T."/>
            <person name="Mclaughlin S."/>
        </authorList>
    </citation>
    <scope>NUCLEOTIDE SEQUENCE [LARGE SCALE GENOMIC DNA]</scope>
    <source>
        <strain evidence="3">MGC-MH-2018</strain>
    </source>
</reference>
<feature type="chain" id="PRO_5034671182" evidence="2">
    <location>
        <begin position="22"/>
        <end position="197"/>
    </location>
</feature>
<accession>A0A8H8CF26</accession>